<proteinExistence type="predicted"/>
<evidence type="ECO:0000313" key="2">
    <source>
        <dbReference type="Proteomes" id="UP000479000"/>
    </source>
</evidence>
<protein>
    <submittedName>
        <fullName evidence="1">Uncharacterized protein</fullName>
    </submittedName>
</protein>
<sequence>MKLIFALYHQACYNGRYQNVSVSVGQCHWHPWPMNSDLSRVHAGIVIILNRKTSMWVEDRRGPHKESDKVYLFLNNEGCPTRPGFESTDPSVREWSCAWDAGFVNAVVTSGAL</sequence>
<dbReference type="Proteomes" id="UP000479000">
    <property type="component" value="Unassembled WGS sequence"/>
</dbReference>
<organism evidence="1 2">
    <name type="scientific">Nesidiocoris tenuis</name>
    <dbReference type="NCBI Taxonomy" id="355587"/>
    <lineage>
        <taxon>Eukaryota</taxon>
        <taxon>Metazoa</taxon>
        <taxon>Ecdysozoa</taxon>
        <taxon>Arthropoda</taxon>
        <taxon>Hexapoda</taxon>
        <taxon>Insecta</taxon>
        <taxon>Pterygota</taxon>
        <taxon>Neoptera</taxon>
        <taxon>Paraneoptera</taxon>
        <taxon>Hemiptera</taxon>
        <taxon>Heteroptera</taxon>
        <taxon>Panheteroptera</taxon>
        <taxon>Cimicomorpha</taxon>
        <taxon>Miridae</taxon>
        <taxon>Dicyphina</taxon>
        <taxon>Nesidiocoris</taxon>
    </lineage>
</organism>
<accession>A0A6H5HAF5</accession>
<dbReference type="AlphaFoldDB" id="A0A6H5HAF5"/>
<gene>
    <name evidence="1" type="ORF">NTEN_LOCUS17698</name>
</gene>
<dbReference type="EMBL" id="CADCXU010025829">
    <property type="protein sequence ID" value="CAB0013025.1"/>
    <property type="molecule type" value="Genomic_DNA"/>
</dbReference>
<reference evidence="1 2" key="1">
    <citation type="submission" date="2020-02" db="EMBL/GenBank/DDBJ databases">
        <authorList>
            <person name="Ferguson B K."/>
        </authorList>
    </citation>
    <scope>NUCLEOTIDE SEQUENCE [LARGE SCALE GENOMIC DNA]</scope>
</reference>
<evidence type="ECO:0000313" key="1">
    <source>
        <dbReference type="EMBL" id="CAB0013025.1"/>
    </source>
</evidence>
<name>A0A6H5HAF5_9HEMI</name>
<keyword evidence="2" id="KW-1185">Reference proteome</keyword>